<evidence type="ECO:0000313" key="3">
    <source>
        <dbReference type="Proteomes" id="UP000431264"/>
    </source>
</evidence>
<organism evidence="2 3">
    <name type="scientific">Flavobacterium profundi</name>
    <dbReference type="NCBI Taxonomy" id="1774945"/>
    <lineage>
        <taxon>Bacteria</taxon>
        <taxon>Pseudomonadati</taxon>
        <taxon>Bacteroidota</taxon>
        <taxon>Flavobacteriia</taxon>
        <taxon>Flavobacteriales</taxon>
        <taxon>Flavobacteriaceae</taxon>
        <taxon>Flavobacterium</taxon>
    </lineage>
</organism>
<protein>
    <submittedName>
        <fullName evidence="2">Sensor of ECF-type sigma factor</fullName>
    </submittedName>
</protein>
<dbReference type="Proteomes" id="UP000431264">
    <property type="component" value="Unassembled WGS sequence"/>
</dbReference>
<evidence type="ECO:0000256" key="1">
    <source>
        <dbReference type="SAM" id="SignalP"/>
    </source>
</evidence>
<name>A0A6I4IJK2_9FLAO</name>
<keyword evidence="3" id="KW-1185">Reference proteome</keyword>
<proteinExistence type="predicted"/>
<dbReference type="AlphaFoldDB" id="A0A6I4IJK2"/>
<gene>
    <name evidence="2" type="ORF">GOQ30_02900</name>
</gene>
<dbReference type="RefSeq" id="WP_140996512.1">
    <property type="nucleotide sequence ID" value="NZ_VDCZ01000002.1"/>
</dbReference>
<dbReference type="EMBL" id="WQLW01000002">
    <property type="protein sequence ID" value="MVO08111.1"/>
    <property type="molecule type" value="Genomic_DNA"/>
</dbReference>
<accession>A0A6I4IJK2</accession>
<feature type="signal peptide" evidence="1">
    <location>
        <begin position="1"/>
        <end position="18"/>
    </location>
</feature>
<comment type="caution">
    <text evidence="2">The sequence shown here is derived from an EMBL/GenBank/DDBJ whole genome shotgun (WGS) entry which is preliminary data.</text>
</comment>
<keyword evidence="1" id="KW-0732">Signal</keyword>
<feature type="chain" id="PRO_5026097895" evidence="1">
    <location>
        <begin position="19"/>
        <end position="147"/>
    </location>
</feature>
<dbReference type="OrthoDB" id="675330at2"/>
<evidence type="ECO:0000313" key="2">
    <source>
        <dbReference type="EMBL" id="MVO08111.1"/>
    </source>
</evidence>
<sequence>MRKKLTLLLILIVSVSFAQGGMKEKKEKIKALKVAYITEKLDLTTEEAQKFWPVYNAFDDKQFEIKHNKMKAIVNQFENGGFESLSDKEALDLITKMEDYEDEMHALKKRYLKDLLKVLPPKKVIRLKKAEDEFNRKLLREFRGRKN</sequence>
<reference evidence="3" key="1">
    <citation type="submission" date="2019-05" db="EMBL/GenBank/DDBJ databases">
        <title>Flavobacterium profundi sp. nov., isolated from a deep-sea seamount.</title>
        <authorList>
            <person name="Zhang D.-C."/>
        </authorList>
    </citation>
    <scope>NUCLEOTIDE SEQUENCE [LARGE SCALE GENOMIC DNA]</scope>
    <source>
        <strain evidence="3">TP390</strain>
    </source>
</reference>